<organism evidence="4 5">
    <name type="scientific">Oceanibacterium hippocampi</name>
    <dbReference type="NCBI Taxonomy" id="745714"/>
    <lineage>
        <taxon>Bacteria</taxon>
        <taxon>Pseudomonadati</taxon>
        <taxon>Pseudomonadota</taxon>
        <taxon>Alphaproteobacteria</taxon>
        <taxon>Sneathiellales</taxon>
        <taxon>Sneathiellaceae</taxon>
        <taxon>Oceanibacterium</taxon>
    </lineage>
</organism>
<dbReference type="Pfam" id="PF02798">
    <property type="entry name" value="GST_N"/>
    <property type="match status" value="1"/>
</dbReference>
<gene>
    <name evidence="4" type="primary">yfcG_2</name>
    <name evidence="4" type="ORF">OCH7691_03738</name>
</gene>
<keyword evidence="4" id="KW-0560">Oxidoreductase</keyword>
<evidence type="ECO:0000259" key="3">
    <source>
        <dbReference type="PROSITE" id="PS50405"/>
    </source>
</evidence>
<feature type="domain" description="GST C-terminal" evidence="3">
    <location>
        <begin position="83"/>
        <end position="203"/>
    </location>
</feature>
<dbReference type="AlphaFoldDB" id="A0A1Y5TVN4"/>
<dbReference type="OrthoDB" id="9810080at2"/>
<dbReference type="SUPFAM" id="SSF47616">
    <property type="entry name" value="GST C-terminal domain-like"/>
    <property type="match status" value="1"/>
</dbReference>
<dbReference type="Proteomes" id="UP000193200">
    <property type="component" value="Unassembled WGS sequence"/>
</dbReference>
<dbReference type="EMBL" id="FWFR01000003">
    <property type="protein sequence ID" value="SLN74356.1"/>
    <property type="molecule type" value="Genomic_DNA"/>
</dbReference>
<dbReference type="Pfam" id="PF00043">
    <property type="entry name" value="GST_C"/>
    <property type="match status" value="1"/>
</dbReference>
<dbReference type="Gene3D" id="1.20.1050.10">
    <property type="match status" value="1"/>
</dbReference>
<dbReference type="InterPro" id="IPR040079">
    <property type="entry name" value="Glutathione_S-Trfase"/>
</dbReference>
<reference evidence="4 5" key="1">
    <citation type="submission" date="2017-03" db="EMBL/GenBank/DDBJ databases">
        <authorList>
            <person name="Afonso C.L."/>
            <person name="Miller P.J."/>
            <person name="Scott M.A."/>
            <person name="Spackman E."/>
            <person name="Goraichik I."/>
            <person name="Dimitrov K.M."/>
            <person name="Suarez D.L."/>
            <person name="Swayne D.E."/>
        </authorList>
    </citation>
    <scope>NUCLEOTIDE SEQUENCE [LARGE SCALE GENOMIC DNA]</scope>
    <source>
        <strain evidence="4 5">CECT 7691</strain>
    </source>
</reference>
<dbReference type="CDD" id="cd03056">
    <property type="entry name" value="GST_N_4"/>
    <property type="match status" value="1"/>
</dbReference>
<dbReference type="PROSITE" id="PS50405">
    <property type="entry name" value="GST_CTER"/>
    <property type="match status" value="1"/>
</dbReference>
<comment type="similarity">
    <text evidence="1">Belongs to the GST superfamily.</text>
</comment>
<dbReference type="SUPFAM" id="SSF52833">
    <property type="entry name" value="Thioredoxin-like"/>
    <property type="match status" value="1"/>
</dbReference>
<dbReference type="InParanoid" id="A0A1Y5TVN4"/>
<dbReference type="GO" id="GO:0016491">
    <property type="term" value="F:oxidoreductase activity"/>
    <property type="evidence" value="ECO:0007669"/>
    <property type="project" value="UniProtKB-KW"/>
</dbReference>
<dbReference type="InterPro" id="IPR036249">
    <property type="entry name" value="Thioredoxin-like_sf"/>
</dbReference>
<evidence type="ECO:0000313" key="4">
    <source>
        <dbReference type="EMBL" id="SLN74356.1"/>
    </source>
</evidence>
<dbReference type="SFLD" id="SFLDG00358">
    <property type="entry name" value="Main_(cytGST)"/>
    <property type="match status" value="1"/>
</dbReference>
<proteinExistence type="inferred from homology"/>
<sequence>MRLYDFYDSGNGYKIRLLLAGLGQPYEYVEIDILKGESRTPQFLARNPTGRVPVLELDDGRHLAESNAILWYLARGSRFIPDDPYRQAQVLQWLFFEQYQLEPNIAVARYWMRHGLAEAKRDRLPEKHAGGAAALAVLEQRLRDHDWLVGETYGIADIALYGYTHAAADGGFDLASWPAVTAWIDRVAARPGHVRMDDVPPAN</sequence>
<dbReference type="EC" id="1.8.4.-" evidence="4"/>
<dbReference type="SFLD" id="SFLDG01151">
    <property type="entry name" value="Main.2:_Nu-like"/>
    <property type="match status" value="1"/>
</dbReference>
<accession>A0A1Y5TVN4</accession>
<dbReference type="PANTHER" id="PTHR44051:SF2">
    <property type="entry name" value="HYPOTHETICAL GLUTATHIONE S-TRANSFERASE LIKE PROTEIN"/>
    <property type="match status" value="1"/>
</dbReference>
<evidence type="ECO:0000256" key="1">
    <source>
        <dbReference type="RuleBase" id="RU003494"/>
    </source>
</evidence>
<dbReference type="InterPro" id="IPR004045">
    <property type="entry name" value="Glutathione_S-Trfase_N"/>
</dbReference>
<dbReference type="InterPro" id="IPR004046">
    <property type="entry name" value="GST_C"/>
</dbReference>
<dbReference type="SFLD" id="SFLDG01150">
    <property type="entry name" value="Main.1:_Beta-like"/>
    <property type="match status" value="1"/>
</dbReference>
<name>A0A1Y5TVN4_9PROT</name>
<keyword evidence="5" id="KW-1185">Reference proteome</keyword>
<dbReference type="SFLD" id="SFLDS00019">
    <property type="entry name" value="Glutathione_Transferase_(cytos"/>
    <property type="match status" value="1"/>
</dbReference>
<dbReference type="RefSeq" id="WP_085885047.1">
    <property type="nucleotide sequence ID" value="NZ_FWFR01000003.1"/>
</dbReference>
<dbReference type="InterPro" id="IPR010987">
    <property type="entry name" value="Glutathione-S-Trfase_C-like"/>
</dbReference>
<evidence type="ECO:0000259" key="2">
    <source>
        <dbReference type="PROSITE" id="PS50404"/>
    </source>
</evidence>
<dbReference type="Gene3D" id="3.40.30.10">
    <property type="entry name" value="Glutaredoxin"/>
    <property type="match status" value="1"/>
</dbReference>
<evidence type="ECO:0000313" key="5">
    <source>
        <dbReference type="Proteomes" id="UP000193200"/>
    </source>
</evidence>
<dbReference type="PROSITE" id="PS50404">
    <property type="entry name" value="GST_NTER"/>
    <property type="match status" value="1"/>
</dbReference>
<dbReference type="InterPro" id="IPR036282">
    <property type="entry name" value="Glutathione-S-Trfase_C_sf"/>
</dbReference>
<protein>
    <submittedName>
        <fullName evidence="4">Disulfide-bond oxidoreductase YfcG</fullName>
        <ecNumber evidence="4">1.8.4.-</ecNumber>
    </submittedName>
</protein>
<feature type="domain" description="GST N-terminal" evidence="2">
    <location>
        <begin position="1"/>
        <end position="81"/>
    </location>
</feature>
<dbReference type="PANTHER" id="PTHR44051">
    <property type="entry name" value="GLUTATHIONE S-TRANSFERASE-RELATED"/>
    <property type="match status" value="1"/>
</dbReference>